<protein>
    <submittedName>
        <fullName evidence="2">Uncharacterized protein</fullName>
    </submittedName>
</protein>
<sequence length="179" mass="19888">MNRWEKLTATTLDHPKINSIVRALRNDLTRHRVWSLESRSSYPSHLHLPLSHTAESIYRTVSIHHAPLPPYYCRYIGDSVLTITVNHHTLSLLVSPSPSPYCEAMQYTPVPKYLPLSPFSILPSPESSDQNRRVEKREGGSGTHGKGFWFCALPCPALPCPAPALALGGRAGWPKAKAS</sequence>
<reference evidence="2 3" key="1">
    <citation type="submission" date="2018-02" db="EMBL/GenBank/DDBJ databases">
        <title>The genomes of Aspergillus section Nigri reveals drivers in fungal speciation.</title>
        <authorList>
            <consortium name="DOE Joint Genome Institute"/>
            <person name="Vesth T.C."/>
            <person name="Nybo J."/>
            <person name="Theobald S."/>
            <person name="Brandl J."/>
            <person name="Frisvad J.C."/>
            <person name="Nielsen K.F."/>
            <person name="Lyhne E.K."/>
            <person name="Kogle M.E."/>
            <person name="Kuo A."/>
            <person name="Riley R."/>
            <person name="Clum A."/>
            <person name="Nolan M."/>
            <person name="Lipzen A."/>
            <person name="Salamov A."/>
            <person name="Henrissat B."/>
            <person name="Wiebenga A."/>
            <person name="De vries R.P."/>
            <person name="Grigoriev I.V."/>
            <person name="Mortensen U.H."/>
            <person name="Andersen M.R."/>
            <person name="Baker S.E."/>
        </authorList>
    </citation>
    <scope>NUCLEOTIDE SEQUENCE [LARGE SCALE GENOMIC DNA]</scope>
    <source>
        <strain evidence="2 3">CBS 115571</strain>
    </source>
</reference>
<accession>A0A2V5H7L5</accession>
<dbReference type="AlphaFoldDB" id="A0A2V5H7L5"/>
<name>A0A2V5H7L5_ASPV1</name>
<dbReference type="EMBL" id="KZ825148">
    <property type="protein sequence ID" value="PYI18122.1"/>
    <property type="molecule type" value="Genomic_DNA"/>
</dbReference>
<evidence type="ECO:0000313" key="2">
    <source>
        <dbReference type="EMBL" id="PYI18122.1"/>
    </source>
</evidence>
<feature type="compositionally biased region" description="Basic and acidic residues" evidence="1">
    <location>
        <begin position="129"/>
        <end position="139"/>
    </location>
</feature>
<evidence type="ECO:0000256" key="1">
    <source>
        <dbReference type="SAM" id="MobiDB-lite"/>
    </source>
</evidence>
<organism evidence="2 3">
    <name type="scientific">Aspergillus violaceofuscus (strain CBS 115571)</name>
    <dbReference type="NCBI Taxonomy" id="1450538"/>
    <lineage>
        <taxon>Eukaryota</taxon>
        <taxon>Fungi</taxon>
        <taxon>Dikarya</taxon>
        <taxon>Ascomycota</taxon>
        <taxon>Pezizomycotina</taxon>
        <taxon>Eurotiomycetes</taxon>
        <taxon>Eurotiomycetidae</taxon>
        <taxon>Eurotiales</taxon>
        <taxon>Aspergillaceae</taxon>
        <taxon>Aspergillus</taxon>
    </lineage>
</organism>
<evidence type="ECO:0000313" key="3">
    <source>
        <dbReference type="Proteomes" id="UP000249829"/>
    </source>
</evidence>
<dbReference type="Proteomes" id="UP000249829">
    <property type="component" value="Unassembled WGS sequence"/>
</dbReference>
<feature type="region of interest" description="Disordered" evidence="1">
    <location>
        <begin position="123"/>
        <end position="143"/>
    </location>
</feature>
<proteinExistence type="predicted"/>
<gene>
    <name evidence="2" type="ORF">BO99DRAFT_176094</name>
</gene>
<keyword evidence="3" id="KW-1185">Reference proteome</keyword>